<evidence type="ECO:0000313" key="2">
    <source>
        <dbReference type="Proteomes" id="UP001303046"/>
    </source>
</evidence>
<proteinExistence type="predicted"/>
<keyword evidence="2" id="KW-1185">Reference proteome</keyword>
<name>A0ABR1BYG4_NECAM</name>
<accession>A0ABR1BYG4</accession>
<evidence type="ECO:0000313" key="1">
    <source>
        <dbReference type="EMBL" id="KAK6731376.1"/>
    </source>
</evidence>
<organism evidence="1 2">
    <name type="scientific">Necator americanus</name>
    <name type="common">Human hookworm</name>
    <dbReference type="NCBI Taxonomy" id="51031"/>
    <lineage>
        <taxon>Eukaryota</taxon>
        <taxon>Metazoa</taxon>
        <taxon>Ecdysozoa</taxon>
        <taxon>Nematoda</taxon>
        <taxon>Chromadorea</taxon>
        <taxon>Rhabditida</taxon>
        <taxon>Rhabditina</taxon>
        <taxon>Rhabditomorpha</taxon>
        <taxon>Strongyloidea</taxon>
        <taxon>Ancylostomatidae</taxon>
        <taxon>Bunostominae</taxon>
        <taxon>Necator</taxon>
    </lineage>
</organism>
<reference evidence="1 2" key="1">
    <citation type="submission" date="2023-08" db="EMBL/GenBank/DDBJ databases">
        <title>A Necator americanus chromosomal reference genome.</title>
        <authorList>
            <person name="Ilik V."/>
            <person name="Petrzelkova K.J."/>
            <person name="Pardy F."/>
            <person name="Fuh T."/>
            <person name="Niatou-Singa F.S."/>
            <person name="Gouil Q."/>
            <person name="Baker L."/>
            <person name="Ritchie M.E."/>
            <person name="Jex A.R."/>
            <person name="Gazzola D."/>
            <person name="Li H."/>
            <person name="Toshio Fujiwara R."/>
            <person name="Zhan B."/>
            <person name="Aroian R.V."/>
            <person name="Pafco B."/>
            <person name="Schwarz E.M."/>
        </authorList>
    </citation>
    <scope>NUCLEOTIDE SEQUENCE [LARGE SCALE GENOMIC DNA]</scope>
    <source>
        <strain evidence="1 2">Aroian</strain>
        <tissue evidence="1">Whole animal</tissue>
    </source>
</reference>
<sequence>MKMLYQRIRGKHQHLGRSPEDVTENRLCFLGLIMRGASDRLVYVVLLTYHYSAVECFVVVTHSNSASQSDCAVYLNIPSLRVTRAVEVREDLAAWQGEH</sequence>
<comment type="caution">
    <text evidence="1">The sequence shown here is derived from an EMBL/GenBank/DDBJ whole genome shotgun (WGS) entry which is preliminary data.</text>
</comment>
<dbReference type="EMBL" id="JAVFWL010000001">
    <property type="protein sequence ID" value="KAK6731376.1"/>
    <property type="molecule type" value="Genomic_DNA"/>
</dbReference>
<dbReference type="Proteomes" id="UP001303046">
    <property type="component" value="Unassembled WGS sequence"/>
</dbReference>
<gene>
    <name evidence="1" type="primary">Necator_chrI.g3825</name>
    <name evidence="1" type="ORF">RB195_007696</name>
</gene>
<protein>
    <submittedName>
        <fullName evidence="1">Uncharacterized protein</fullName>
    </submittedName>
</protein>